<proteinExistence type="predicted"/>
<accession>A0A6F9EEB1</accession>
<evidence type="ECO:0000313" key="1">
    <source>
        <dbReference type="EMBL" id="CAB3395800.1"/>
    </source>
</evidence>
<gene>
    <name evidence="1" type="ORF">COOX1_3091</name>
</gene>
<reference evidence="1 2" key="1">
    <citation type="submission" date="2020-04" db="EMBL/GenBank/DDBJ databases">
        <authorList>
            <person name="Hogendoorn C."/>
        </authorList>
    </citation>
    <scope>NUCLEOTIDE SEQUENCE [LARGE SCALE GENOMIC DNA]</scope>
    <source>
        <strain evidence="1">COOX1</strain>
    </source>
</reference>
<evidence type="ECO:0000313" key="2">
    <source>
        <dbReference type="Proteomes" id="UP000502196"/>
    </source>
</evidence>
<dbReference type="Proteomes" id="UP000502196">
    <property type="component" value="Chromosome"/>
</dbReference>
<name>A0A6F9EEB1_9BACL</name>
<dbReference type="AlphaFoldDB" id="A0A6F9EEB1"/>
<protein>
    <submittedName>
        <fullName evidence="1">Uncharacterized protein</fullName>
    </submittedName>
</protein>
<dbReference type="EMBL" id="LR792683">
    <property type="protein sequence ID" value="CAB3395800.1"/>
    <property type="molecule type" value="Genomic_DNA"/>
</dbReference>
<organism evidence="1 2">
    <name type="scientific">Kyrpidia spormannii</name>
    <dbReference type="NCBI Taxonomy" id="2055160"/>
    <lineage>
        <taxon>Bacteria</taxon>
        <taxon>Bacillati</taxon>
        <taxon>Bacillota</taxon>
        <taxon>Bacilli</taxon>
        <taxon>Bacillales</taxon>
        <taxon>Alicyclobacillaceae</taxon>
        <taxon>Kyrpidia</taxon>
    </lineage>
</organism>
<sequence length="35" mass="3998">MDSHGDTPPFGLYMKYSLSLRKFLLNPQGNYGDFS</sequence>